<sequence>MFSWPNSIGDFIPNKVSLS</sequence>
<name>A0A7J8N0Q1_9ROSI</name>
<dbReference type="EMBL" id="JABEZX010000011">
    <property type="protein sequence ID" value="MBA0570558.1"/>
    <property type="molecule type" value="Genomic_DNA"/>
</dbReference>
<accession>A0A7J8N0Q1</accession>
<proteinExistence type="predicted"/>
<dbReference type="Proteomes" id="UP000593572">
    <property type="component" value="Unassembled WGS sequence"/>
</dbReference>
<evidence type="ECO:0000313" key="1">
    <source>
        <dbReference type="EMBL" id="MBA0570558.1"/>
    </source>
</evidence>
<dbReference type="AlphaFoldDB" id="A0A7J8N0Q1"/>
<evidence type="ECO:0000313" key="2">
    <source>
        <dbReference type="Proteomes" id="UP000593572"/>
    </source>
</evidence>
<reference evidence="1 2" key="1">
    <citation type="journal article" date="2019" name="Genome Biol. Evol.">
        <title>Insights into the evolution of the New World diploid cottons (Gossypium, subgenus Houzingenia) based on genome sequencing.</title>
        <authorList>
            <person name="Grover C.E."/>
            <person name="Arick M.A. 2nd"/>
            <person name="Thrash A."/>
            <person name="Conover J.L."/>
            <person name="Sanders W.S."/>
            <person name="Peterson D.G."/>
            <person name="Frelichowski J.E."/>
            <person name="Scheffler J.A."/>
            <person name="Scheffler B.E."/>
            <person name="Wendel J.F."/>
        </authorList>
    </citation>
    <scope>NUCLEOTIDE SEQUENCE [LARGE SCALE GENOMIC DNA]</scope>
    <source>
        <strain evidence="1">157</strain>
        <tissue evidence="1">Leaf</tissue>
    </source>
</reference>
<comment type="caution">
    <text evidence="1">The sequence shown here is derived from an EMBL/GenBank/DDBJ whole genome shotgun (WGS) entry which is preliminary data.</text>
</comment>
<protein>
    <submittedName>
        <fullName evidence="1">Uncharacterized protein</fullName>
    </submittedName>
</protein>
<gene>
    <name evidence="1" type="ORF">Golob_004196</name>
</gene>
<organism evidence="1 2">
    <name type="scientific">Gossypium lobatum</name>
    <dbReference type="NCBI Taxonomy" id="34289"/>
    <lineage>
        <taxon>Eukaryota</taxon>
        <taxon>Viridiplantae</taxon>
        <taxon>Streptophyta</taxon>
        <taxon>Embryophyta</taxon>
        <taxon>Tracheophyta</taxon>
        <taxon>Spermatophyta</taxon>
        <taxon>Magnoliopsida</taxon>
        <taxon>eudicotyledons</taxon>
        <taxon>Gunneridae</taxon>
        <taxon>Pentapetalae</taxon>
        <taxon>rosids</taxon>
        <taxon>malvids</taxon>
        <taxon>Malvales</taxon>
        <taxon>Malvaceae</taxon>
        <taxon>Malvoideae</taxon>
        <taxon>Gossypium</taxon>
    </lineage>
</organism>
<keyword evidence="2" id="KW-1185">Reference proteome</keyword>